<dbReference type="Proteomes" id="UP000050277">
    <property type="component" value="Unassembled WGS sequence"/>
</dbReference>
<dbReference type="AlphaFoldDB" id="A0A0P6XWQ8"/>
<dbReference type="Gene3D" id="3.30.1360.30">
    <property type="entry name" value="GAD-like domain"/>
    <property type="match status" value="1"/>
</dbReference>
<keyword evidence="7" id="KW-0963">Cytoplasm</keyword>
<evidence type="ECO:0000256" key="5">
    <source>
        <dbReference type="ARBA" id="ARBA00022917"/>
    </source>
</evidence>
<evidence type="ECO:0000256" key="6">
    <source>
        <dbReference type="ARBA" id="ARBA00023146"/>
    </source>
</evidence>
<dbReference type="Pfam" id="PF02938">
    <property type="entry name" value="GAD"/>
    <property type="match status" value="1"/>
</dbReference>
<keyword evidence="10" id="KW-1185">Reference proteome</keyword>
<dbReference type="PROSITE" id="PS50862">
    <property type="entry name" value="AA_TRNA_LIGASE_II"/>
    <property type="match status" value="1"/>
</dbReference>
<feature type="binding site" evidence="7">
    <location>
        <position position="230"/>
    </location>
    <ligand>
        <name>ATP</name>
        <dbReference type="ChEBI" id="CHEBI:30616"/>
    </ligand>
</feature>
<dbReference type="NCBIfam" id="NF001750">
    <property type="entry name" value="PRK00476.1"/>
    <property type="match status" value="1"/>
</dbReference>
<feature type="binding site" evidence="7">
    <location>
        <position position="492"/>
    </location>
    <ligand>
        <name>L-aspartate</name>
        <dbReference type="ChEBI" id="CHEBI:29991"/>
    </ligand>
</feature>
<organism evidence="9 10">
    <name type="scientific">Herpetosiphon geysericola</name>
    <dbReference type="NCBI Taxonomy" id="70996"/>
    <lineage>
        <taxon>Bacteria</taxon>
        <taxon>Bacillati</taxon>
        <taxon>Chloroflexota</taxon>
        <taxon>Chloroflexia</taxon>
        <taxon>Herpetosiphonales</taxon>
        <taxon>Herpetosiphonaceae</taxon>
        <taxon>Herpetosiphon</taxon>
    </lineage>
</organism>
<evidence type="ECO:0000256" key="2">
    <source>
        <dbReference type="ARBA" id="ARBA00022598"/>
    </source>
</evidence>
<keyword evidence="6 7" id="KW-0030">Aminoacyl-tRNA synthetase</keyword>
<feature type="site" description="Important for tRNA non-discrimination" evidence="7">
    <location>
        <position position="31"/>
    </location>
</feature>
<dbReference type="RefSeq" id="WP_054534411.1">
    <property type="nucleotide sequence ID" value="NZ_LGKP01000017.1"/>
</dbReference>
<feature type="binding site" evidence="7">
    <location>
        <position position="485"/>
    </location>
    <ligand>
        <name>ATP</name>
        <dbReference type="ChEBI" id="CHEBI:30616"/>
    </ligand>
</feature>
<comment type="similarity">
    <text evidence="1 7">Belongs to the class-II aminoacyl-tRNA synthetase family. Type 1 subfamily.</text>
</comment>
<dbReference type="HAMAP" id="MF_00044">
    <property type="entry name" value="Asp_tRNA_synth_type1"/>
    <property type="match status" value="1"/>
</dbReference>
<comment type="function">
    <text evidence="7">Aspartyl-tRNA synthetase with relaxed tRNA specificity since it is able to aspartylate not only its cognate tRNA(Asp) but also tRNA(Asn). Reaction proceeds in two steps: L-aspartate is first activated by ATP to form Asp-AMP and then transferred to the acceptor end of tRNA(Asp/Asn).</text>
</comment>
<dbReference type="PANTHER" id="PTHR22594">
    <property type="entry name" value="ASPARTYL/LYSYL-TRNA SYNTHETASE"/>
    <property type="match status" value="1"/>
</dbReference>
<comment type="catalytic activity">
    <reaction evidence="7">
        <text>tRNA(Asx) + L-aspartate + ATP = L-aspartyl-tRNA(Asx) + AMP + diphosphate</text>
        <dbReference type="Rhea" id="RHEA:18349"/>
        <dbReference type="Rhea" id="RHEA-COMP:9710"/>
        <dbReference type="Rhea" id="RHEA-COMP:9711"/>
        <dbReference type="ChEBI" id="CHEBI:29991"/>
        <dbReference type="ChEBI" id="CHEBI:30616"/>
        <dbReference type="ChEBI" id="CHEBI:33019"/>
        <dbReference type="ChEBI" id="CHEBI:78442"/>
        <dbReference type="ChEBI" id="CHEBI:78516"/>
        <dbReference type="ChEBI" id="CHEBI:456215"/>
        <dbReference type="EC" id="6.1.1.23"/>
    </reaction>
</comment>
<evidence type="ECO:0000259" key="8">
    <source>
        <dbReference type="PROSITE" id="PS50862"/>
    </source>
</evidence>
<dbReference type="Pfam" id="PF00152">
    <property type="entry name" value="tRNA-synt_2"/>
    <property type="match status" value="1"/>
</dbReference>
<dbReference type="OrthoDB" id="9802326at2"/>
<dbReference type="STRING" id="70996.SE18_10525"/>
<feature type="binding site" evidence="7">
    <location>
        <begin position="221"/>
        <end position="223"/>
    </location>
    <ligand>
        <name>ATP</name>
        <dbReference type="ChEBI" id="CHEBI:30616"/>
    </ligand>
</feature>
<dbReference type="SUPFAM" id="SSF50249">
    <property type="entry name" value="Nucleic acid-binding proteins"/>
    <property type="match status" value="1"/>
</dbReference>
<dbReference type="InterPro" id="IPR045864">
    <property type="entry name" value="aa-tRNA-synth_II/BPL/LPL"/>
</dbReference>
<feature type="binding site" evidence="7">
    <location>
        <position position="450"/>
    </location>
    <ligand>
        <name>L-aspartate</name>
        <dbReference type="ChEBI" id="CHEBI:29991"/>
    </ligand>
</feature>
<evidence type="ECO:0000313" key="10">
    <source>
        <dbReference type="Proteomes" id="UP000050277"/>
    </source>
</evidence>
<evidence type="ECO:0000256" key="3">
    <source>
        <dbReference type="ARBA" id="ARBA00022741"/>
    </source>
</evidence>
<dbReference type="InterPro" id="IPR004365">
    <property type="entry name" value="NA-bd_OB_tRNA"/>
</dbReference>
<dbReference type="InterPro" id="IPR004115">
    <property type="entry name" value="GAD-like_sf"/>
</dbReference>
<dbReference type="InterPro" id="IPR004364">
    <property type="entry name" value="Aa-tRNA-synt_II"/>
</dbReference>
<dbReference type="NCBIfam" id="TIGR00459">
    <property type="entry name" value="aspS_bact"/>
    <property type="match status" value="1"/>
</dbReference>
<dbReference type="GO" id="GO:0050560">
    <property type="term" value="F:aspartate-tRNA(Asn) ligase activity"/>
    <property type="evidence" value="ECO:0007669"/>
    <property type="project" value="UniProtKB-EC"/>
</dbReference>
<dbReference type="GO" id="GO:0003676">
    <property type="term" value="F:nucleic acid binding"/>
    <property type="evidence" value="ECO:0007669"/>
    <property type="project" value="InterPro"/>
</dbReference>
<dbReference type="PANTHER" id="PTHR22594:SF5">
    <property type="entry name" value="ASPARTATE--TRNA LIGASE, MITOCHONDRIAL"/>
    <property type="match status" value="1"/>
</dbReference>
<evidence type="ECO:0000256" key="4">
    <source>
        <dbReference type="ARBA" id="ARBA00022840"/>
    </source>
</evidence>
<feature type="domain" description="Aminoacyl-transfer RNA synthetases class-II family profile" evidence="8">
    <location>
        <begin position="150"/>
        <end position="571"/>
    </location>
</feature>
<dbReference type="SUPFAM" id="SSF55261">
    <property type="entry name" value="GAD domain-like"/>
    <property type="match status" value="1"/>
</dbReference>
<dbReference type="InterPro" id="IPR012340">
    <property type="entry name" value="NA-bd_OB-fold"/>
</dbReference>
<keyword evidence="4 7" id="KW-0067">ATP-binding</keyword>
<accession>A0A0P6XWQ8</accession>
<proteinExistence type="inferred from homology"/>
<dbReference type="InterPro" id="IPR006195">
    <property type="entry name" value="aa-tRNA-synth_II"/>
</dbReference>
<dbReference type="GO" id="GO:0005524">
    <property type="term" value="F:ATP binding"/>
    <property type="evidence" value="ECO:0007669"/>
    <property type="project" value="UniProtKB-UniRule"/>
</dbReference>
<keyword evidence="3 7" id="KW-0547">Nucleotide-binding</keyword>
<keyword evidence="5 7" id="KW-0648">Protein biosynthesis</keyword>
<dbReference type="EC" id="6.1.1.23" evidence="7"/>
<dbReference type="GO" id="GO:0006422">
    <property type="term" value="P:aspartyl-tRNA aminoacylation"/>
    <property type="evidence" value="ECO:0007669"/>
    <property type="project" value="UniProtKB-UniRule"/>
</dbReference>
<protein>
    <recommendedName>
        <fullName evidence="7">Aspartate--tRNA(Asp/Asn) ligase</fullName>
        <ecNumber evidence="7">6.1.1.23</ecNumber>
    </recommendedName>
    <alternativeName>
        <fullName evidence="7">Aspartyl-tRNA synthetase</fullName>
        <shortName evidence="7">AspRS</shortName>
    </alternativeName>
    <alternativeName>
        <fullName evidence="7">Non-discriminating aspartyl-tRNA synthetase</fullName>
        <shortName evidence="7">ND-AspRS</shortName>
    </alternativeName>
</protein>
<feature type="binding site" evidence="7">
    <location>
        <begin position="537"/>
        <end position="540"/>
    </location>
    <ligand>
        <name>ATP</name>
        <dbReference type="ChEBI" id="CHEBI:30616"/>
    </ligand>
</feature>
<feature type="site" description="Important for tRNA non-discrimination" evidence="7">
    <location>
        <position position="83"/>
    </location>
</feature>
<feature type="binding site" evidence="7">
    <location>
        <position position="221"/>
    </location>
    <ligand>
        <name>L-aspartate</name>
        <dbReference type="ChEBI" id="CHEBI:29991"/>
    </ligand>
</feature>
<dbReference type="GO" id="GO:0004815">
    <property type="term" value="F:aspartate-tRNA ligase activity"/>
    <property type="evidence" value="ECO:0007669"/>
    <property type="project" value="UniProtKB-UniRule"/>
</dbReference>
<name>A0A0P6XWQ8_9CHLR</name>
<dbReference type="InterPro" id="IPR002312">
    <property type="entry name" value="Asp/Asn-tRNA-synth_IIb"/>
</dbReference>
<comment type="subcellular location">
    <subcellularLocation>
        <location evidence="7">Cytoplasm</location>
    </subcellularLocation>
</comment>
<sequence length="594" mass="67261">MLRTHTCGELRRDHIDQTVTLAGWVHRRRDHGTVLFIDLRDRYGLTQVIVDPSSNPEARAVLDSIKNEYVIQVTGRVRSRLAGAENANLDTGAIEIEVQSAKILNTAKTPPILVNRDGGEDEALRLKYRYIELRRERQQHILGLRHRTIKFMRDWMDREGFWEIETPILMKSTPEGARDYLVPSRLHPGEFYALPQSPQQLKQLLMVSGIDKYFQIARCMRDEDLRADRQPEFTQLDIEMSFVEQDDVLDVVERLMTELVANVTPHKRLVSPFPRLTYADAIEYYGSDKPDLRYDLKFVNVGEIVKDSQFGVFTGALSSGGKVQAIRLPGCGSYSRKQIDDLQEVAKIGGAKGMAWMAIEADGSVRSPIAKFFEQAQLEQLKTATAAEAGDLIVYVADKPAVVAASLDKVRREMAKRLDLADKDLMHFAWVIDFPMFEYNAESGEWDAAHHPFCMVNPADVEKMQRGEFEGVRAASYDLVCNGYELASGSIRIHDRSIQQYIFDRLPYSPEEIQKRFGHMLEAFEYGAPPHGGMAPGIDRLVMLLADTDNIRDVIAFPKTQRAEDLMMNAPSSVDSKQLRELGLRLADGVEPRG</sequence>
<dbReference type="InterPro" id="IPR047090">
    <property type="entry name" value="AspRS_core"/>
</dbReference>
<dbReference type="InterPro" id="IPR047089">
    <property type="entry name" value="Asp-tRNA-ligase_1_N"/>
</dbReference>
<reference evidence="9 10" key="1">
    <citation type="submission" date="2015-07" db="EMBL/GenBank/DDBJ databases">
        <title>Whole genome sequence of Herpetosiphon geysericola DSM 7119.</title>
        <authorList>
            <person name="Hemp J."/>
            <person name="Ward L.M."/>
            <person name="Pace L.A."/>
            <person name="Fischer W.W."/>
        </authorList>
    </citation>
    <scope>NUCLEOTIDE SEQUENCE [LARGE SCALE GENOMIC DNA]</scope>
    <source>
        <strain evidence="9 10">DSM 7119</strain>
    </source>
</reference>
<feature type="binding site" evidence="7">
    <location>
        <position position="175"/>
    </location>
    <ligand>
        <name>L-aspartate</name>
        <dbReference type="ChEBI" id="CHEBI:29991"/>
    </ligand>
</feature>
<evidence type="ECO:0000256" key="1">
    <source>
        <dbReference type="ARBA" id="ARBA00006303"/>
    </source>
</evidence>
<keyword evidence="2 7" id="KW-0436">Ligase</keyword>
<dbReference type="CDD" id="cd00777">
    <property type="entry name" value="AspRS_core"/>
    <property type="match status" value="1"/>
</dbReference>
<evidence type="ECO:0000256" key="7">
    <source>
        <dbReference type="HAMAP-Rule" id="MF_00044"/>
    </source>
</evidence>
<comment type="caution">
    <text evidence="9">The sequence shown here is derived from an EMBL/GenBank/DDBJ whole genome shotgun (WGS) entry which is preliminary data.</text>
</comment>
<gene>
    <name evidence="7" type="primary">aspS</name>
    <name evidence="9" type="ORF">SE18_10525</name>
</gene>
<dbReference type="GO" id="GO:0005737">
    <property type="term" value="C:cytoplasm"/>
    <property type="evidence" value="ECO:0007669"/>
    <property type="project" value="UniProtKB-SubCell"/>
</dbReference>
<feature type="region of interest" description="Aspartate" evidence="7">
    <location>
        <begin position="199"/>
        <end position="202"/>
    </location>
</feature>
<dbReference type="CDD" id="cd04317">
    <property type="entry name" value="EcAspRS_like_N"/>
    <property type="match status" value="1"/>
</dbReference>
<dbReference type="Pfam" id="PF01336">
    <property type="entry name" value="tRNA_anti-codon"/>
    <property type="match status" value="1"/>
</dbReference>
<dbReference type="EMBL" id="LGKP01000017">
    <property type="protein sequence ID" value="KPL88142.1"/>
    <property type="molecule type" value="Genomic_DNA"/>
</dbReference>
<dbReference type="InterPro" id="IPR004524">
    <property type="entry name" value="Asp-tRNA-ligase_1"/>
</dbReference>
<dbReference type="InterPro" id="IPR029351">
    <property type="entry name" value="GAD_dom"/>
</dbReference>
<dbReference type="PATRIC" id="fig|70996.4.peg.1929"/>
<comment type="subunit">
    <text evidence="7">Homodimer.</text>
</comment>
<dbReference type="Gene3D" id="3.30.930.10">
    <property type="entry name" value="Bira Bifunctional Protein, Domain 2"/>
    <property type="match status" value="1"/>
</dbReference>
<dbReference type="Gene3D" id="2.40.50.140">
    <property type="entry name" value="Nucleic acid-binding proteins"/>
    <property type="match status" value="1"/>
</dbReference>
<dbReference type="SUPFAM" id="SSF55681">
    <property type="entry name" value="Class II aaRS and biotin synthetases"/>
    <property type="match status" value="1"/>
</dbReference>
<evidence type="ECO:0000313" key="9">
    <source>
        <dbReference type="EMBL" id="KPL88142.1"/>
    </source>
</evidence>
<dbReference type="PRINTS" id="PR01042">
    <property type="entry name" value="TRNASYNTHASP"/>
</dbReference>